<protein>
    <recommendedName>
        <fullName evidence="4">2-dehydropantoate 2-reductase</fullName>
        <ecNumber evidence="4">1.1.1.169</ecNumber>
    </recommendedName>
    <alternativeName>
        <fullName evidence="4">Ketopantoate reductase</fullName>
    </alternativeName>
</protein>
<evidence type="ECO:0000256" key="2">
    <source>
        <dbReference type="ARBA" id="ARBA00022857"/>
    </source>
</evidence>
<keyword evidence="8" id="KW-1185">Reference proteome</keyword>
<reference evidence="7" key="1">
    <citation type="submission" date="2020-12" db="EMBL/GenBank/DDBJ databases">
        <title>Prauserella sp. ASG 168, a novel actinomycete isolated from cave rock.</title>
        <authorList>
            <person name="Suriyachadkun C."/>
        </authorList>
    </citation>
    <scope>NUCLEOTIDE SEQUENCE</scope>
    <source>
        <strain evidence="7">ASG 168</strain>
    </source>
</reference>
<evidence type="ECO:0000259" key="5">
    <source>
        <dbReference type="Pfam" id="PF02558"/>
    </source>
</evidence>
<evidence type="ECO:0000256" key="4">
    <source>
        <dbReference type="RuleBase" id="RU362068"/>
    </source>
</evidence>
<evidence type="ECO:0000313" key="7">
    <source>
        <dbReference type="EMBL" id="MBK1789132.1"/>
    </source>
</evidence>
<evidence type="ECO:0000259" key="6">
    <source>
        <dbReference type="Pfam" id="PF08546"/>
    </source>
</evidence>
<comment type="pathway">
    <text evidence="4">Cofactor biosynthesis; (R)-pantothenate biosynthesis; (R)-pantoate from 3-methyl-2-oxobutanoate: step 2/2.</text>
</comment>
<keyword evidence="3 4" id="KW-0560">Oxidoreductase</keyword>
<feature type="domain" description="Ketopantoate reductase N-terminal" evidence="5">
    <location>
        <begin position="4"/>
        <end position="153"/>
    </location>
</feature>
<gene>
    <name evidence="7" type="ORF">JHE00_32780</name>
</gene>
<sequence>MSKIAILGTGAMGSVYAGLLADAGNEVWAVDTWAEHIEAIRRNGLRVEGASGDRVAHPHATTDVSDIGDCELVVIATKARDVVEAAASAKHLVGDNTTVLTIQNGLGSAERIAGVLGRTGVAVGIVGGFGASIPEPGHVRHEGWEMLHMGELDGPVSPTLAGIASVWSDAGFRVSTYDDIELMVWEKFICNVCFSGTCAVTGLTIGEVIADEQAWKIASGCATEAWNAARAQGIGLTMDDPVEYVRTFGSAIPDARPSMLLDVLAGRPTEIDVINGAVPEQAERAGLRAPYNEVVAALVRRLDARLPRSA</sequence>
<dbReference type="InterPro" id="IPR051402">
    <property type="entry name" value="KPR-Related"/>
</dbReference>
<comment type="caution">
    <text evidence="7">The sequence shown here is derived from an EMBL/GenBank/DDBJ whole genome shotgun (WGS) entry which is preliminary data.</text>
</comment>
<dbReference type="Pfam" id="PF08546">
    <property type="entry name" value="ApbA_C"/>
    <property type="match status" value="1"/>
</dbReference>
<dbReference type="GO" id="GO:0005737">
    <property type="term" value="C:cytoplasm"/>
    <property type="evidence" value="ECO:0007669"/>
    <property type="project" value="TreeGrafter"/>
</dbReference>
<evidence type="ECO:0000256" key="1">
    <source>
        <dbReference type="ARBA" id="ARBA00007870"/>
    </source>
</evidence>
<comment type="function">
    <text evidence="4">Catalyzes the NADPH-dependent reduction of ketopantoate into pantoic acid.</text>
</comment>
<dbReference type="InterPro" id="IPR036291">
    <property type="entry name" value="NAD(P)-bd_dom_sf"/>
</dbReference>
<dbReference type="InterPro" id="IPR008927">
    <property type="entry name" value="6-PGluconate_DH-like_C_sf"/>
</dbReference>
<dbReference type="InterPro" id="IPR013328">
    <property type="entry name" value="6PGD_dom2"/>
</dbReference>
<dbReference type="SUPFAM" id="SSF51735">
    <property type="entry name" value="NAD(P)-binding Rossmann-fold domains"/>
    <property type="match status" value="1"/>
</dbReference>
<feature type="domain" description="Ketopantoate reductase C-terminal" evidence="6">
    <location>
        <begin position="179"/>
        <end position="301"/>
    </location>
</feature>
<dbReference type="AlphaFoldDB" id="A0A934V7Z8"/>
<keyword evidence="2 4" id="KW-0521">NADP</keyword>
<organism evidence="7 8">
    <name type="scientific">Prauserella cavernicola</name>
    <dbReference type="NCBI Taxonomy" id="2800127"/>
    <lineage>
        <taxon>Bacteria</taxon>
        <taxon>Bacillati</taxon>
        <taxon>Actinomycetota</taxon>
        <taxon>Actinomycetes</taxon>
        <taxon>Pseudonocardiales</taxon>
        <taxon>Pseudonocardiaceae</taxon>
        <taxon>Prauserella</taxon>
    </lineage>
</organism>
<comment type="catalytic activity">
    <reaction evidence="4">
        <text>(R)-pantoate + NADP(+) = 2-dehydropantoate + NADPH + H(+)</text>
        <dbReference type="Rhea" id="RHEA:16233"/>
        <dbReference type="ChEBI" id="CHEBI:11561"/>
        <dbReference type="ChEBI" id="CHEBI:15378"/>
        <dbReference type="ChEBI" id="CHEBI:15980"/>
        <dbReference type="ChEBI" id="CHEBI:57783"/>
        <dbReference type="ChEBI" id="CHEBI:58349"/>
        <dbReference type="EC" id="1.1.1.169"/>
    </reaction>
</comment>
<dbReference type="InterPro" id="IPR013332">
    <property type="entry name" value="KPR_N"/>
</dbReference>
<dbReference type="Pfam" id="PF02558">
    <property type="entry name" value="ApbA"/>
    <property type="match status" value="1"/>
</dbReference>
<dbReference type="EC" id="1.1.1.169" evidence="4"/>
<name>A0A934V7Z8_9PSEU</name>
<dbReference type="Gene3D" id="3.40.50.720">
    <property type="entry name" value="NAD(P)-binding Rossmann-like Domain"/>
    <property type="match status" value="1"/>
</dbReference>
<dbReference type="Proteomes" id="UP000635245">
    <property type="component" value="Unassembled WGS sequence"/>
</dbReference>
<dbReference type="PANTHER" id="PTHR21708:SF26">
    <property type="entry name" value="2-DEHYDROPANTOATE 2-REDUCTASE"/>
    <property type="match status" value="1"/>
</dbReference>
<dbReference type="NCBIfam" id="TIGR00745">
    <property type="entry name" value="apbA_panE"/>
    <property type="match status" value="1"/>
</dbReference>
<keyword evidence="4" id="KW-0566">Pantothenate biosynthesis</keyword>
<evidence type="ECO:0000313" key="8">
    <source>
        <dbReference type="Proteomes" id="UP000635245"/>
    </source>
</evidence>
<comment type="similarity">
    <text evidence="1 4">Belongs to the ketopantoate reductase family.</text>
</comment>
<dbReference type="SUPFAM" id="SSF48179">
    <property type="entry name" value="6-phosphogluconate dehydrogenase C-terminal domain-like"/>
    <property type="match status" value="1"/>
</dbReference>
<dbReference type="RefSeq" id="WP_200325774.1">
    <property type="nucleotide sequence ID" value="NZ_JAENJH010000014.1"/>
</dbReference>
<dbReference type="GO" id="GO:0015940">
    <property type="term" value="P:pantothenate biosynthetic process"/>
    <property type="evidence" value="ECO:0007669"/>
    <property type="project" value="UniProtKB-KW"/>
</dbReference>
<evidence type="ECO:0000256" key="3">
    <source>
        <dbReference type="ARBA" id="ARBA00023002"/>
    </source>
</evidence>
<dbReference type="PANTHER" id="PTHR21708">
    <property type="entry name" value="PROBABLE 2-DEHYDROPANTOATE 2-REDUCTASE"/>
    <property type="match status" value="1"/>
</dbReference>
<dbReference type="EMBL" id="JAENJH010000014">
    <property type="protein sequence ID" value="MBK1789132.1"/>
    <property type="molecule type" value="Genomic_DNA"/>
</dbReference>
<dbReference type="InterPro" id="IPR003710">
    <property type="entry name" value="ApbA"/>
</dbReference>
<proteinExistence type="inferred from homology"/>
<dbReference type="FunFam" id="1.10.1040.10:FF:000017">
    <property type="entry name" value="2-dehydropantoate 2-reductase"/>
    <property type="match status" value="1"/>
</dbReference>
<dbReference type="InterPro" id="IPR013752">
    <property type="entry name" value="KPA_reductase"/>
</dbReference>
<dbReference type="Gene3D" id="1.10.1040.10">
    <property type="entry name" value="N-(1-d-carboxylethyl)-l-norvaline Dehydrogenase, domain 2"/>
    <property type="match status" value="1"/>
</dbReference>
<accession>A0A934V7Z8</accession>
<dbReference type="GO" id="GO:0008677">
    <property type="term" value="F:2-dehydropantoate 2-reductase activity"/>
    <property type="evidence" value="ECO:0007669"/>
    <property type="project" value="UniProtKB-EC"/>
</dbReference>